<keyword evidence="6 7" id="KW-0460">Magnesium</keyword>
<dbReference type="SFLD" id="SFLDG01136">
    <property type="entry name" value="C1.6:_Phosphoserine_Phosphatas"/>
    <property type="match status" value="1"/>
</dbReference>
<comment type="subunit">
    <text evidence="3 7">Homotetramer.</text>
</comment>
<dbReference type="Pfam" id="PF08282">
    <property type="entry name" value="Hydrolase_3"/>
    <property type="match status" value="1"/>
</dbReference>
<evidence type="ECO:0000256" key="4">
    <source>
        <dbReference type="ARBA" id="ARBA00022723"/>
    </source>
</evidence>
<keyword evidence="4 7" id="KW-0479">Metal-binding</keyword>
<dbReference type="PANTHER" id="PTHR21485">
    <property type="entry name" value="HAD SUPERFAMILY MEMBERS CMAS AND KDSC"/>
    <property type="match status" value="1"/>
</dbReference>
<dbReference type="InterPro" id="IPR023214">
    <property type="entry name" value="HAD_sf"/>
</dbReference>
<dbReference type="EMBL" id="JBAWKS010000001">
    <property type="protein sequence ID" value="MEI4550581.1"/>
    <property type="molecule type" value="Genomic_DNA"/>
</dbReference>
<dbReference type="PIRSF" id="PIRSF006118">
    <property type="entry name" value="KDO8-P_Ptase"/>
    <property type="match status" value="1"/>
</dbReference>
<keyword evidence="5 7" id="KW-0378">Hydrolase</keyword>
<comment type="catalytic activity">
    <reaction evidence="7">
        <text>3-deoxy-alpha-D-manno-2-octulosonate-8-phosphate + H2O = 3-deoxy-alpha-D-manno-oct-2-ulosonate + phosphate</text>
        <dbReference type="Rhea" id="RHEA:11500"/>
        <dbReference type="ChEBI" id="CHEBI:15377"/>
        <dbReference type="ChEBI" id="CHEBI:43474"/>
        <dbReference type="ChEBI" id="CHEBI:85985"/>
        <dbReference type="ChEBI" id="CHEBI:85986"/>
        <dbReference type="EC" id="3.1.3.45"/>
    </reaction>
</comment>
<gene>
    <name evidence="8" type="primary">kdsC</name>
    <name evidence="8" type="ORF">WAE96_13005</name>
</gene>
<keyword evidence="9" id="KW-1185">Reference proteome</keyword>
<dbReference type="PANTHER" id="PTHR21485:SF3">
    <property type="entry name" value="N-ACYLNEURAMINATE CYTIDYLYLTRANSFERASE"/>
    <property type="match status" value="1"/>
</dbReference>
<dbReference type="Gene3D" id="3.40.50.1000">
    <property type="entry name" value="HAD superfamily/HAD-like"/>
    <property type="match status" value="1"/>
</dbReference>
<dbReference type="SUPFAM" id="SSF56784">
    <property type="entry name" value="HAD-like"/>
    <property type="match status" value="1"/>
</dbReference>
<dbReference type="InterPro" id="IPR050793">
    <property type="entry name" value="CMP-NeuNAc_synthase"/>
</dbReference>
<evidence type="ECO:0000256" key="6">
    <source>
        <dbReference type="ARBA" id="ARBA00022842"/>
    </source>
</evidence>
<comment type="cofactor">
    <cofactor evidence="1 7">
        <name>Mg(2+)</name>
        <dbReference type="ChEBI" id="CHEBI:18420"/>
    </cofactor>
</comment>
<evidence type="ECO:0000313" key="8">
    <source>
        <dbReference type="EMBL" id="MEI4550581.1"/>
    </source>
</evidence>
<dbReference type="EC" id="3.1.3.45" evidence="7"/>
<dbReference type="NCBIfam" id="TIGR01670">
    <property type="entry name" value="KdsC-phosphatas"/>
    <property type="match status" value="1"/>
</dbReference>
<name>A0ABU8EUN5_9GAMM</name>
<dbReference type="GO" id="GO:0019143">
    <property type="term" value="F:3-deoxy-manno-octulosonate-8-phosphatase activity"/>
    <property type="evidence" value="ECO:0007669"/>
    <property type="project" value="UniProtKB-EC"/>
</dbReference>
<keyword evidence="7" id="KW-0448">Lipopolysaccharide biosynthesis</keyword>
<dbReference type="CDD" id="cd01630">
    <property type="entry name" value="HAD_KDO-like"/>
    <property type="match status" value="1"/>
</dbReference>
<reference evidence="8 9" key="1">
    <citation type="submission" date="2023-12" db="EMBL/GenBank/DDBJ databases">
        <title>Friends and Foes: Symbiotic and Algicidal bacterial influence on Karenia brevis blooms.</title>
        <authorList>
            <person name="Fei C."/>
            <person name="Mohamed A.R."/>
            <person name="Booker A."/>
            <person name="Arshad M."/>
            <person name="Klass S."/>
            <person name="Ahn S."/>
            <person name="Gilbert P.M."/>
            <person name="Heil C.A."/>
            <person name="Martinez J.M."/>
            <person name="Amin S.A."/>
        </authorList>
    </citation>
    <scope>NUCLEOTIDE SEQUENCE [LARGE SCALE GENOMIC DNA]</scope>
    <source>
        <strain evidence="8 9">CE15</strain>
    </source>
</reference>
<evidence type="ECO:0000256" key="1">
    <source>
        <dbReference type="ARBA" id="ARBA00001946"/>
    </source>
</evidence>
<comment type="similarity">
    <text evidence="2 7">Belongs to the KdsC family.</text>
</comment>
<accession>A0ABU8EUN5</accession>
<protein>
    <recommendedName>
        <fullName evidence="7">3-deoxy-D-manno-octulosonate 8-phosphate phosphatase KdsC</fullName>
        <ecNumber evidence="7">3.1.3.45</ecNumber>
    </recommendedName>
    <alternativeName>
        <fullName evidence="7">KDO 8-P phosphatase</fullName>
    </alternativeName>
</protein>
<dbReference type="SFLD" id="SFLDG01138">
    <property type="entry name" value="C1.6.2:_Deoxy-d-mannose-octulo"/>
    <property type="match status" value="1"/>
</dbReference>
<evidence type="ECO:0000256" key="5">
    <source>
        <dbReference type="ARBA" id="ARBA00022801"/>
    </source>
</evidence>
<comment type="function">
    <text evidence="7">Catalyzes the hydrolysis of 3-deoxy-D-manno-octulosonate 8-phosphate (KDO 8-P) to 3-deoxy-D-manno-octulosonate (KDO) and inorganic phosphate.</text>
</comment>
<evidence type="ECO:0000313" key="9">
    <source>
        <dbReference type="Proteomes" id="UP001382455"/>
    </source>
</evidence>
<proteinExistence type="inferred from homology"/>
<sequence length="190" mass="20618">MSLTASQQLFNELYAQTSADVFAKASKIKLLICDIDGVFSDGRIYLGNDGEELKAFHTKDGFGIKSLINSGVQVAVITGRNSKIVENRMKSLTVQHIYQGQEDKIVAFNNLKDALSLDDENIAYIGDDSPDLPVMELVGFAVATNDAHPLVKRIADYKTTMVGGFGAVRELTDLIMLSQDKTLSHAGSSS</sequence>
<evidence type="ECO:0000256" key="7">
    <source>
        <dbReference type="PIRNR" id="PIRNR006118"/>
    </source>
</evidence>
<dbReference type="Proteomes" id="UP001382455">
    <property type="component" value="Unassembled WGS sequence"/>
</dbReference>
<dbReference type="NCBIfam" id="NF007019">
    <property type="entry name" value="PRK09484.1"/>
    <property type="match status" value="1"/>
</dbReference>
<comment type="caution">
    <text evidence="8">The sequence shown here is derived from an EMBL/GenBank/DDBJ whole genome shotgun (WGS) entry which is preliminary data.</text>
</comment>
<evidence type="ECO:0000256" key="2">
    <source>
        <dbReference type="ARBA" id="ARBA00005893"/>
    </source>
</evidence>
<dbReference type="RefSeq" id="WP_336435720.1">
    <property type="nucleotide sequence ID" value="NZ_JBAWKS010000001.1"/>
</dbReference>
<evidence type="ECO:0000256" key="3">
    <source>
        <dbReference type="ARBA" id="ARBA00011881"/>
    </source>
</evidence>
<organism evidence="8 9">
    <name type="scientific">Pseudoalteromonas spongiae</name>
    <dbReference type="NCBI Taxonomy" id="298657"/>
    <lineage>
        <taxon>Bacteria</taxon>
        <taxon>Pseudomonadati</taxon>
        <taxon>Pseudomonadota</taxon>
        <taxon>Gammaproteobacteria</taxon>
        <taxon>Alteromonadales</taxon>
        <taxon>Pseudoalteromonadaceae</taxon>
        <taxon>Pseudoalteromonas</taxon>
    </lineage>
</organism>
<dbReference type="InterPro" id="IPR010023">
    <property type="entry name" value="KdsC_fam"/>
</dbReference>
<dbReference type="InterPro" id="IPR036412">
    <property type="entry name" value="HAD-like_sf"/>
</dbReference>
<dbReference type="SFLD" id="SFLDS00003">
    <property type="entry name" value="Haloacid_Dehalogenase"/>
    <property type="match status" value="1"/>
</dbReference>